<keyword evidence="2" id="KW-1185">Reference proteome</keyword>
<evidence type="ECO:0000313" key="2">
    <source>
        <dbReference type="Proteomes" id="UP001143856"/>
    </source>
</evidence>
<organism evidence="1 2">
    <name type="scientific">Xylaria curta</name>
    <dbReference type="NCBI Taxonomy" id="42375"/>
    <lineage>
        <taxon>Eukaryota</taxon>
        <taxon>Fungi</taxon>
        <taxon>Dikarya</taxon>
        <taxon>Ascomycota</taxon>
        <taxon>Pezizomycotina</taxon>
        <taxon>Sordariomycetes</taxon>
        <taxon>Xylariomycetidae</taxon>
        <taxon>Xylariales</taxon>
        <taxon>Xylariaceae</taxon>
        <taxon>Xylaria</taxon>
    </lineage>
</organism>
<gene>
    <name evidence="1" type="ORF">NUW58_g7917</name>
</gene>
<dbReference type="EMBL" id="JAPDGR010002207">
    <property type="protein sequence ID" value="KAJ2977088.1"/>
    <property type="molecule type" value="Genomic_DNA"/>
</dbReference>
<comment type="caution">
    <text evidence="1">The sequence shown here is derived from an EMBL/GenBank/DDBJ whole genome shotgun (WGS) entry which is preliminary data.</text>
</comment>
<evidence type="ECO:0000313" key="1">
    <source>
        <dbReference type="EMBL" id="KAJ2977088.1"/>
    </source>
</evidence>
<protein>
    <submittedName>
        <fullName evidence="1">Uncharacterized protein</fullName>
    </submittedName>
</protein>
<dbReference type="Proteomes" id="UP001143856">
    <property type="component" value="Unassembled WGS sequence"/>
</dbReference>
<proteinExistence type="predicted"/>
<reference evidence="1" key="1">
    <citation type="submission" date="2022-10" db="EMBL/GenBank/DDBJ databases">
        <title>Genome Sequence of Xylaria curta.</title>
        <authorList>
            <person name="Buettner E."/>
        </authorList>
    </citation>
    <scope>NUCLEOTIDE SEQUENCE</scope>
    <source>
        <strain evidence="1">Babe10</strain>
    </source>
</reference>
<accession>A0ACC1NFC7</accession>
<sequence>MSVQLDEASEAEYLLGKDQDDDNEWASVTMFARRRLLRKPKAKLDQTPQQAIDEFWTKFTTKAPGKGLWSRVVSRAVSSGPRSNSIPVREAEG</sequence>
<name>A0ACC1NFC7_9PEZI</name>